<gene>
    <name evidence="5" type="ORF">BI198_02205</name>
</gene>
<dbReference type="InterPro" id="IPR018490">
    <property type="entry name" value="cNMP-bd_dom_sf"/>
</dbReference>
<dbReference type="AlphaFoldDB" id="A0A1E7QA63"/>
<sequence length="229" mass="25697">MYQPTPSQNYLLAAMSDEARQRIYPALERVVLPAKKDLYESEHKLGYVYFPTNSVVSILYSMGSGESAEIATVGNEGIIGVTVLMGSDDYTIRAQVHGEGNAYRLLSSVLKDEFSRNKQIQLVMLSYIQRLFFHVAQVALCNRYHTIEQQVCRCLLLFADRCPDRFLTLTQVQIAKLLGVRREGVTIAAGKLHQLGAISYHRGCISILDKNKLQQLGCDCYSVLKQRGA</sequence>
<feature type="domain" description="HTH crp-type" evidence="4">
    <location>
        <begin position="145"/>
        <end position="211"/>
    </location>
</feature>
<dbReference type="GO" id="GO:0003677">
    <property type="term" value="F:DNA binding"/>
    <property type="evidence" value="ECO:0007669"/>
    <property type="project" value="UniProtKB-KW"/>
</dbReference>
<name>A0A1E7QA63_9GAMM</name>
<keyword evidence="1" id="KW-0805">Transcription regulation</keyword>
<dbReference type="InterPro" id="IPR000595">
    <property type="entry name" value="cNMP-bd_dom"/>
</dbReference>
<dbReference type="InterPro" id="IPR014710">
    <property type="entry name" value="RmlC-like_jellyroll"/>
</dbReference>
<evidence type="ECO:0000313" key="6">
    <source>
        <dbReference type="Proteomes" id="UP000242258"/>
    </source>
</evidence>
<dbReference type="SUPFAM" id="SSF51206">
    <property type="entry name" value="cAMP-binding domain-like"/>
    <property type="match status" value="1"/>
</dbReference>
<reference evidence="6" key="1">
    <citation type="submission" date="2016-09" db="EMBL/GenBank/DDBJ databases">
        <authorList>
            <person name="Wan X."/>
            <person name="Hou S."/>
        </authorList>
    </citation>
    <scope>NUCLEOTIDE SEQUENCE [LARGE SCALE GENOMIC DNA]</scope>
    <source>
        <strain evidence="6">KH87</strain>
    </source>
</reference>
<dbReference type="Gene3D" id="2.60.120.10">
    <property type="entry name" value="Jelly Rolls"/>
    <property type="match status" value="1"/>
</dbReference>
<dbReference type="PROSITE" id="PS51063">
    <property type="entry name" value="HTH_CRP_2"/>
    <property type="match status" value="1"/>
</dbReference>
<dbReference type="SMART" id="SM00100">
    <property type="entry name" value="cNMP"/>
    <property type="match status" value="1"/>
</dbReference>
<dbReference type="GO" id="GO:0006355">
    <property type="term" value="P:regulation of DNA-templated transcription"/>
    <property type="evidence" value="ECO:0007669"/>
    <property type="project" value="InterPro"/>
</dbReference>
<dbReference type="Gene3D" id="1.10.10.10">
    <property type="entry name" value="Winged helix-like DNA-binding domain superfamily/Winged helix DNA-binding domain"/>
    <property type="match status" value="1"/>
</dbReference>
<dbReference type="InterPro" id="IPR036390">
    <property type="entry name" value="WH_DNA-bd_sf"/>
</dbReference>
<keyword evidence="2" id="KW-0238">DNA-binding</keyword>
<evidence type="ECO:0000256" key="2">
    <source>
        <dbReference type="ARBA" id="ARBA00023125"/>
    </source>
</evidence>
<evidence type="ECO:0000256" key="1">
    <source>
        <dbReference type="ARBA" id="ARBA00023015"/>
    </source>
</evidence>
<keyword evidence="3" id="KW-0804">Transcription</keyword>
<evidence type="ECO:0000256" key="3">
    <source>
        <dbReference type="ARBA" id="ARBA00023163"/>
    </source>
</evidence>
<dbReference type="InterPro" id="IPR036388">
    <property type="entry name" value="WH-like_DNA-bd_sf"/>
</dbReference>
<dbReference type="STRING" id="1628148.BI198_02205"/>
<dbReference type="Proteomes" id="UP000242258">
    <property type="component" value="Unassembled WGS sequence"/>
</dbReference>
<dbReference type="EMBL" id="MKEK01000001">
    <property type="protein sequence ID" value="OEY70898.1"/>
    <property type="molecule type" value="Genomic_DNA"/>
</dbReference>
<evidence type="ECO:0000259" key="4">
    <source>
        <dbReference type="PROSITE" id="PS51063"/>
    </source>
</evidence>
<accession>A0A1E7QA63</accession>
<proteinExistence type="predicted"/>
<protein>
    <submittedName>
        <fullName evidence="5">Crp/Fnr family transcriptional regulator</fullName>
    </submittedName>
</protein>
<dbReference type="Pfam" id="PF13545">
    <property type="entry name" value="HTH_Crp_2"/>
    <property type="match status" value="1"/>
</dbReference>
<keyword evidence="6" id="KW-1185">Reference proteome</keyword>
<dbReference type="InterPro" id="IPR012318">
    <property type="entry name" value="HTH_CRP"/>
</dbReference>
<comment type="caution">
    <text evidence="5">The sequence shown here is derived from an EMBL/GenBank/DDBJ whole genome shotgun (WGS) entry which is preliminary data.</text>
</comment>
<evidence type="ECO:0000313" key="5">
    <source>
        <dbReference type="EMBL" id="OEY70898.1"/>
    </source>
</evidence>
<dbReference type="SUPFAM" id="SSF46785">
    <property type="entry name" value="Winged helix' DNA-binding domain"/>
    <property type="match status" value="1"/>
</dbReference>
<organism evidence="5 6">
    <name type="scientific">Rheinheimera salexigens</name>
    <dbReference type="NCBI Taxonomy" id="1628148"/>
    <lineage>
        <taxon>Bacteria</taxon>
        <taxon>Pseudomonadati</taxon>
        <taxon>Pseudomonadota</taxon>
        <taxon>Gammaproteobacteria</taxon>
        <taxon>Chromatiales</taxon>
        <taxon>Chromatiaceae</taxon>
        <taxon>Rheinheimera</taxon>
    </lineage>
</organism>